<proteinExistence type="predicted"/>
<sequence length="138" mass="15208">MSRTVRERIHGTQKHPHVTRIPTNTDNEISNEMIIFFHLPKVLVNHASSPPPIPEYSCISLLNVRKPSNARVTEPSGAVLFGINVQHMSPNIVHTPPFSANNMSRASLFCTAIREVGANCSANPSTASRVRFANLKTL</sequence>
<keyword evidence="2" id="KW-1185">Reference proteome</keyword>
<reference evidence="1 2" key="1">
    <citation type="submission" date="2021-07" db="EMBL/GenBank/DDBJ databases">
        <authorList>
            <person name="Palmer J.M."/>
        </authorList>
    </citation>
    <scope>NUCLEOTIDE SEQUENCE [LARGE SCALE GENOMIC DNA]</scope>
    <source>
        <strain evidence="1 2">AT_MEX2019</strain>
        <tissue evidence="1">Muscle</tissue>
    </source>
</reference>
<protein>
    <submittedName>
        <fullName evidence="1">Uncharacterized protein</fullName>
    </submittedName>
</protein>
<organism evidence="1 2">
    <name type="scientific">Ataeniobius toweri</name>
    <dbReference type="NCBI Taxonomy" id="208326"/>
    <lineage>
        <taxon>Eukaryota</taxon>
        <taxon>Metazoa</taxon>
        <taxon>Chordata</taxon>
        <taxon>Craniata</taxon>
        <taxon>Vertebrata</taxon>
        <taxon>Euteleostomi</taxon>
        <taxon>Actinopterygii</taxon>
        <taxon>Neopterygii</taxon>
        <taxon>Teleostei</taxon>
        <taxon>Neoteleostei</taxon>
        <taxon>Acanthomorphata</taxon>
        <taxon>Ovalentaria</taxon>
        <taxon>Atherinomorphae</taxon>
        <taxon>Cyprinodontiformes</taxon>
        <taxon>Goodeidae</taxon>
        <taxon>Ataeniobius</taxon>
    </lineage>
</organism>
<dbReference type="Proteomes" id="UP001345963">
    <property type="component" value="Unassembled WGS sequence"/>
</dbReference>
<evidence type="ECO:0000313" key="1">
    <source>
        <dbReference type="EMBL" id="MED6237679.1"/>
    </source>
</evidence>
<name>A0ABU7AHY6_9TELE</name>
<gene>
    <name evidence="1" type="ORF">ATANTOWER_031275</name>
</gene>
<evidence type="ECO:0000313" key="2">
    <source>
        <dbReference type="Proteomes" id="UP001345963"/>
    </source>
</evidence>
<comment type="caution">
    <text evidence="1">The sequence shown here is derived from an EMBL/GenBank/DDBJ whole genome shotgun (WGS) entry which is preliminary data.</text>
</comment>
<dbReference type="EMBL" id="JAHUTI010018547">
    <property type="protein sequence ID" value="MED6237679.1"/>
    <property type="molecule type" value="Genomic_DNA"/>
</dbReference>
<accession>A0ABU7AHY6</accession>